<evidence type="ECO:0000313" key="4">
    <source>
        <dbReference type="Proteomes" id="UP001165083"/>
    </source>
</evidence>
<dbReference type="PANTHER" id="PTHR44329:SF214">
    <property type="entry name" value="PROTEIN KINASE DOMAIN-CONTAINING PROTEIN"/>
    <property type="match status" value="1"/>
</dbReference>
<feature type="domain" description="Protein kinase" evidence="2">
    <location>
        <begin position="252"/>
        <end position="566"/>
    </location>
</feature>
<accession>A0A9W7DA12</accession>
<evidence type="ECO:0000256" key="1">
    <source>
        <dbReference type="SAM" id="MobiDB-lite"/>
    </source>
</evidence>
<dbReference type="InterPro" id="IPR051681">
    <property type="entry name" value="Ser/Thr_Kinases-Pseudokinases"/>
</dbReference>
<organism evidence="3 4">
    <name type="scientific">Phytophthora lilii</name>
    <dbReference type="NCBI Taxonomy" id="2077276"/>
    <lineage>
        <taxon>Eukaryota</taxon>
        <taxon>Sar</taxon>
        <taxon>Stramenopiles</taxon>
        <taxon>Oomycota</taxon>
        <taxon>Peronosporomycetes</taxon>
        <taxon>Peronosporales</taxon>
        <taxon>Peronosporaceae</taxon>
        <taxon>Phytophthora</taxon>
    </lineage>
</organism>
<dbReference type="GO" id="GO:0005524">
    <property type="term" value="F:ATP binding"/>
    <property type="evidence" value="ECO:0007669"/>
    <property type="project" value="InterPro"/>
</dbReference>
<dbReference type="AlphaFoldDB" id="A0A9W7DA12"/>
<dbReference type="SUPFAM" id="SSF56112">
    <property type="entry name" value="Protein kinase-like (PK-like)"/>
    <property type="match status" value="2"/>
</dbReference>
<feature type="compositionally biased region" description="Basic and acidic residues" evidence="1">
    <location>
        <begin position="519"/>
        <end position="534"/>
    </location>
</feature>
<gene>
    <name evidence="3" type="ORF">Plil01_001787600</name>
</gene>
<name>A0A9W7DA12_9STRA</name>
<sequence>MPNYEGGGVYHGEWMGTPVDVRKVIDREGAFFEREGGIWSGLSHPHIASLLGVCESEGGDLLFVTEPAECGNMVRYLNSTTGKSWQVMLQVGYALEYLHERGIVHAGVKPDNIRVRRGEKVKLTGFEYSMTTEQLATSEANVIREDFRWHAPERLAGSSPSLHSDVYSFAMCIILAISGQPPYGANVSDSEARERIEIPHALPERHPGFEDDEWELVEKMYCLDPKKRFTRHKAIVQLTQFANREKSRASDLKEDEYVEAGMDTLLNRADDVATRWPDTLSVKDGDVLTAANQPPKAPCKRGKDYPWAIPQHEVYFNEHESRNGAPQNALKGNKIPNRISVLFGKCILAGELPEGNHRPDIAVTGKLPNIRPERFAVTSGTCLFIEKEKDEDVYSTTIDGIVEIAEGAIFDIMETIEDDLKSDQRMECPLTETCAALQNIKASKGSEHWQISSANVKNIGEPIGNGAFADIYRGEFAGTPILQSGLQAMHAKGIVHNDLNLDNFLVAADGSAKVSDFDLSAKSDDAGPQSRKDAGTPQWTAPEWLEGKRGTKSSDTYVLQCALLKL</sequence>
<feature type="domain" description="Protein kinase" evidence="2">
    <location>
        <begin position="1"/>
        <end position="242"/>
    </location>
</feature>
<proteinExistence type="predicted"/>
<dbReference type="GO" id="GO:0004674">
    <property type="term" value="F:protein serine/threonine kinase activity"/>
    <property type="evidence" value="ECO:0007669"/>
    <property type="project" value="TreeGrafter"/>
</dbReference>
<dbReference type="InterPro" id="IPR011009">
    <property type="entry name" value="Kinase-like_dom_sf"/>
</dbReference>
<evidence type="ECO:0000313" key="3">
    <source>
        <dbReference type="EMBL" id="GMF65164.1"/>
    </source>
</evidence>
<dbReference type="Proteomes" id="UP001165083">
    <property type="component" value="Unassembled WGS sequence"/>
</dbReference>
<evidence type="ECO:0000259" key="2">
    <source>
        <dbReference type="PROSITE" id="PS50011"/>
    </source>
</evidence>
<dbReference type="Pfam" id="PF00069">
    <property type="entry name" value="Pkinase"/>
    <property type="match status" value="2"/>
</dbReference>
<dbReference type="OrthoDB" id="97476at2759"/>
<protein>
    <submittedName>
        <fullName evidence="3">Unnamed protein product</fullName>
    </submittedName>
</protein>
<dbReference type="EMBL" id="BSXW01012447">
    <property type="protein sequence ID" value="GMF65164.1"/>
    <property type="molecule type" value="Genomic_DNA"/>
</dbReference>
<dbReference type="Gene3D" id="1.10.510.10">
    <property type="entry name" value="Transferase(Phosphotransferase) domain 1"/>
    <property type="match status" value="2"/>
</dbReference>
<dbReference type="PROSITE" id="PS50011">
    <property type="entry name" value="PROTEIN_KINASE_DOM"/>
    <property type="match status" value="2"/>
</dbReference>
<comment type="caution">
    <text evidence="3">The sequence shown here is derived from an EMBL/GenBank/DDBJ whole genome shotgun (WGS) entry which is preliminary data.</text>
</comment>
<dbReference type="InterPro" id="IPR000719">
    <property type="entry name" value="Prot_kinase_dom"/>
</dbReference>
<dbReference type="PANTHER" id="PTHR44329">
    <property type="entry name" value="SERINE/THREONINE-PROTEIN KINASE TNNI3K-RELATED"/>
    <property type="match status" value="1"/>
</dbReference>
<reference evidence="3" key="1">
    <citation type="submission" date="2023-04" db="EMBL/GenBank/DDBJ databases">
        <title>Phytophthora lilii NBRC 32176.</title>
        <authorList>
            <person name="Ichikawa N."/>
            <person name="Sato H."/>
            <person name="Tonouchi N."/>
        </authorList>
    </citation>
    <scope>NUCLEOTIDE SEQUENCE</scope>
    <source>
        <strain evidence="3">NBRC 32176</strain>
    </source>
</reference>
<keyword evidence="4" id="KW-1185">Reference proteome</keyword>
<feature type="region of interest" description="Disordered" evidence="1">
    <location>
        <begin position="519"/>
        <end position="552"/>
    </location>
</feature>